<comment type="caution">
    <text evidence="2">The sequence shown here is derived from an EMBL/GenBank/DDBJ whole genome shotgun (WGS) entry which is preliminary data.</text>
</comment>
<gene>
    <name evidence="2" type="ORF">E9232_001652</name>
</gene>
<dbReference type="InterPro" id="IPR035959">
    <property type="entry name" value="RutC-like_sf"/>
</dbReference>
<dbReference type="InterPro" id="IPR006175">
    <property type="entry name" value="YjgF/YER057c/UK114"/>
</dbReference>
<reference evidence="2 3" key="1">
    <citation type="submission" date="2023-07" db="EMBL/GenBank/DDBJ databases">
        <title>Sorghum-associated microbial communities from plants grown in Nebraska, USA.</title>
        <authorList>
            <person name="Schachtman D."/>
        </authorList>
    </citation>
    <scope>NUCLEOTIDE SEQUENCE [LARGE SCALE GENOMIC DNA]</scope>
    <source>
        <strain evidence="2 3">584</strain>
    </source>
</reference>
<dbReference type="CDD" id="cd00448">
    <property type="entry name" value="YjgF_YER057c_UK114_family"/>
    <property type="match status" value="1"/>
</dbReference>
<name>A0ABU1JLD7_9PROT</name>
<dbReference type="RefSeq" id="WP_309793292.1">
    <property type="nucleotide sequence ID" value="NZ_JAVDPW010000003.1"/>
</dbReference>
<keyword evidence="3" id="KW-1185">Reference proteome</keyword>
<dbReference type="Gene3D" id="3.30.1330.40">
    <property type="entry name" value="RutC-like"/>
    <property type="match status" value="1"/>
</dbReference>
<dbReference type="EMBL" id="JAVDPW010000003">
    <property type="protein sequence ID" value="MDR6289137.1"/>
    <property type="molecule type" value="Genomic_DNA"/>
</dbReference>
<dbReference type="Pfam" id="PF01042">
    <property type="entry name" value="Ribonuc_L-PSP"/>
    <property type="match status" value="1"/>
</dbReference>
<protein>
    <submittedName>
        <fullName evidence="2">Enamine deaminase RidA (YjgF/YER057c/UK114 family)</fullName>
    </submittedName>
</protein>
<evidence type="ECO:0000313" key="2">
    <source>
        <dbReference type="EMBL" id="MDR6289137.1"/>
    </source>
</evidence>
<sequence length="124" mass="12950">MLEAVNRPGVPPMPTYSQGMVATGSRTLYVSGQVAVGSARADGIAAQAEVAFENLRLVLSAAAMTMADVAKLTVFLTEEADIPGFMAVYTARMPTSPPPAVTLVVVKALAAPQYRVEVEAIAVR</sequence>
<proteinExistence type="inferred from homology"/>
<dbReference type="PANTHER" id="PTHR11803">
    <property type="entry name" value="2-IMINOBUTANOATE/2-IMINOPROPANOATE DEAMINASE RIDA"/>
    <property type="match status" value="1"/>
</dbReference>
<organism evidence="2 3">
    <name type="scientific">Inquilinus ginsengisoli</name>
    <dbReference type="NCBI Taxonomy" id="363840"/>
    <lineage>
        <taxon>Bacteria</taxon>
        <taxon>Pseudomonadati</taxon>
        <taxon>Pseudomonadota</taxon>
        <taxon>Alphaproteobacteria</taxon>
        <taxon>Rhodospirillales</taxon>
        <taxon>Rhodospirillaceae</taxon>
        <taxon>Inquilinus</taxon>
    </lineage>
</organism>
<dbReference type="SUPFAM" id="SSF55298">
    <property type="entry name" value="YjgF-like"/>
    <property type="match status" value="1"/>
</dbReference>
<accession>A0ABU1JLD7</accession>
<evidence type="ECO:0000313" key="3">
    <source>
        <dbReference type="Proteomes" id="UP001262410"/>
    </source>
</evidence>
<dbReference type="PANTHER" id="PTHR11803:SF58">
    <property type="entry name" value="PROTEIN HMF1-RELATED"/>
    <property type="match status" value="1"/>
</dbReference>
<dbReference type="Proteomes" id="UP001262410">
    <property type="component" value="Unassembled WGS sequence"/>
</dbReference>
<evidence type="ECO:0000256" key="1">
    <source>
        <dbReference type="ARBA" id="ARBA00010552"/>
    </source>
</evidence>
<comment type="similarity">
    <text evidence="1">Belongs to the RutC family.</text>
</comment>